<dbReference type="SUPFAM" id="SSF52540">
    <property type="entry name" value="P-loop containing nucleoside triphosphate hydrolases"/>
    <property type="match status" value="1"/>
</dbReference>
<evidence type="ECO:0000256" key="2">
    <source>
        <dbReference type="ARBA" id="ARBA00022741"/>
    </source>
</evidence>
<feature type="domain" description="AAA+ ATPase" evidence="4">
    <location>
        <begin position="31"/>
        <end position="158"/>
    </location>
</feature>
<keyword evidence="2" id="KW-0547">Nucleotide-binding</keyword>
<accession>A0A5J6VK28</accession>
<dbReference type="Gene3D" id="3.40.50.300">
    <property type="entry name" value="P-loop containing nucleotide triphosphate hydrolases"/>
    <property type="match status" value="1"/>
</dbReference>
<dbReference type="GO" id="GO:0006281">
    <property type="term" value="P:DNA repair"/>
    <property type="evidence" value="ECO:0007669"/>
    <property type="project" value="TreeGrafter"/>
</dbReference>
<evidence type="ECO:0000256" key="1">
    <source>
        <dbReference type="ARBA" id="ARBA00022705"/>
    </source>
</evidence>
<dbReference type="PANTHER" id="PTHR11669">
    <property type="entry name" value="REPLICATION FACTOR C / DNA POLYMERASE III GAMMA-TAU SUBUNIT"/>
    <property type="match status" value="1"/>
</dbReference>
<keyword evidence="1" id="KW-0235">DNA replication</keyword>
<sequence>MLWLDKYRPTTFDDLLQDSSHILQNYIHSNDRPHLLITGPVGTGKTCACNILKKQMFGDKVKHQVLELTAADDRGIKVVRQKIKSFAHTYVDSTCTPNIKLVILDEADILTDESQFSLRRIIEDYSQTTRFILICNDINNIIVPLVSRCSVIMFTPYSRNKLLLLINNILKKEEMELIDSDKNKLLDINSIPKIINHLQMLKNCNCILDDLLSNTHHIPEQAMKAFQGTNSSIFKLGHTLIADGFMVDEIMRSLWENIDIDPRKRYKLSKILCDIAIKASLKASPLITIVAILFAFKASV</sequence>
<protein>
    <submittedName>
        <fullName evidence="5">DNA polymerase III, delta subunit</fullName>
    </submittedName>
</protein>
<dbReference type="InterPro" id="IPR027417">
    <property type="entry name" value="P-loop_NTPase"/>
</dbReference>
<reference evidence="5" key="1">
    <citation type="journal article" date="2019" name="Philos. Trans. R. Soc. Lond., B, Biol. Sci.">
        <title>Targeted metagenomic recovery of four divergent viruses reveals shared and distinctive characteristics of giant viruses of marine eukaryotes.</title>
        <authorList>
            <person name="Needham D.M."/>
            <person name="Poirier C."/>
            <person name="Hehenberger E."/>
            <person name="Jimenez V."/>
            <person name="Swalwell J.E."/>
            <person name="Santoro A.E."/>
            <person name="Worden A.Z."/>
        </authorList>
    </citation>
    <scope>NUCLEOTIDE SEQUENCE</scope>
    <source>
        <strain evidence="5">OPacV-662</strain>
    </source>
</reference>
<name>A0A5J6VK28_9VIRU</name>
<evidence type="ECO:0000259" key="4">
    <source>
        <dbReference type="SMART" id="SM00382"/>
    </source>
</evidence>
<keyword evidence="3" id="KW-0067">ATP-binding</keyword>
<proteinExistence type="predicted"/>
<dbReference type="CDD" id="cd00009">
    <property type="entry name" value="AAA"/>
    <property type="match status" value="1"/>
</dbReference>
<evidence type="ECO:0000256" key="3">
    <source>
        <dbReference type="ARBA" id="ARBA00022840"/>
    </source>
</evidence>
<dbReference type="GO" id="GO:0005524">
    <property type="term" value="F:ATP binding"/>
    <property type="evidence" value="ECO:0007669"/>
    <property type="project" value="UniProtKB-KW"/>
</dbReference>
<dbReference type="GO" id="GO:0003689">
    <property type="term" value="F:DNA clamp loader activity"/>
    <property type="evidence" value="ECO:0007669"/>
    <property type="project" value="TreeGrafter"/>
</dbReference>
<evidence type="ECO:0000313" key="5">
    <source>
        <dbReference type="EMBL" id="QFG73781.1"/>
    </source>
</evidence>
<dbReference type="GO" id="GO:0006261">
    <property type="term" value="P:DNA-templated DNA replication"/>
    <property type="evidence" value="ECO:0007669"/>
    <property type="project" value="TreeGrafter"/>
</dbReference>
<organism evidence="5">
    <name type="scientific">Megaviridae environmental sample</name>
    <dbReference type="NCBI Taxonomy" id="1737588"/>
    <lineage>
        <taxon>Viruses</taxon>
        <taxon>Varidnaviria</taxon>
        <taxon>Bamfordvirae</taxon>
        <taxon>Nucleocytoviricota</taxon>
        <taxon>Megaviricetes</taxon>
        <taxon>Imitervirales</taxon>
        <taxon>Mimiviridae</taxon>
        <taxon>environmental samples</taxon>
    </lineage>
</organism>
<dbReference type="EMBL" id="MN448270">
    <property type="protein sequence ID" value="QFG73781.1"/>
    <property type="molecule type" value="Genomic_DNA"/>
</dbReference>
<dbReference type="PANTHER" id="PTHR11669:SF20">
    <property type="entry name" value="REPLICATION FACTOR C SUBUNIT 4"/>
    <property type="match status" value="1"/>
</dbReference>
<dbReference type="InterPro" id="IPR003593">
    <property type="entry name" value="AAA+_ATPase"/>
</dbReference>
<dbReference type="Pfam" id="PF13177">
    <property type="entry name" value="DNA_pol3_delta2"/>
    <property type="match status" value="1"/>
</dbReference>
<dbReference type="SMART" id="SM00382">
    <property type="entry name" value="AAA"/>
    <property type="match status" value="1"/>
</dbReference>
<dbReference type="InterPro" id="IPR050238">
    <property type="entry name" value="DNA_Rep/Repair_Clamp_Loader"/>
</dbReference>